<evidence type="ECO:0000256" key="4">
    <source>
        <dbReference type="ARBA" id="ARBA00022692"/>
    </source>
</evidence>
<dbReference type="PANTHER" id="PTHR43077">
    <property type="entry name" value="TRANSPORT PERMEASE YVFS-RELATED"/>
    <property type="match status" value="1"/>
</dbReference>
<sequence>MDADSDPRADGAGEEEPRGAGGGDTARPGGRGGTGDGGGDRVDAPAPALASVRAATLLRRPKLWLVPTVLTGLLALLLSLLYMGGIVNPNGHLRHLPIGLVDEDTGAPPPGQRQNVGAQVTAAIAASDTSGAAGWRRLTRAQAQDQLASGKIYGALVVPADFTDSVTALTTANATVRPTMTVLTNPGMGSLGSSLASRITTAAAQQTSATIGKQLTASPATAKADSTTRLLLADPVRVVTRVGHPIGAHSGLGLSAFYYTLLLVLAGFLGGNLISTGVDTALGYADNEIGPWHTRRPTVPIDRTQTLLLKMVMTAGITVLTASLVMLATVAVLGMDATHLPLLWIYSYCASLAVGLGVQAINAAFGGIGQLVSMFVFIVLGLPSSGATVPLQAVPGFYRFLSVFEPMRQLSDGVRAILFFDARADAGLGRAWLMIAVGAVLALVFGFAMTRYYDRKGLRRLTPQPPVRPAARPTASG</sequence>
<keyword evidence="6 8" id="KW-0472">Membrane</keyword>
<evidence type="ECO:0000259" key="9">
    <source>
        <dbReference type="Pfam" id="PF12051"/>
    </source>
</evidence>
<proteinExistence type="inferred from homology"/>
<dbReference type="Pfam" id="PF12051">
    <property type="entry name" value="DUF3533"/>
    <property type="match status" value="1"/>
</dbReference>
<feature type="transmembrane region" description="Helical" evidence="8">
    <location>
        <begin position="311"/>
        <end position="333"/>
    </location>
</feature>
<evidence type="ECO:0000313" key="10">
    <source>
        <dbReference type="EMBL" id="KAB1977134.1"/>
    </source>
</evidence>
<keyword evidence="4 8" id="KW-0812">Transmembrane</keyword>
<feature type="region of interest" description="Disordered" evidence="7">
    <location>
        <begin position="1"/>
        <end position="44"/>
    </location>
</feature>
<feature type="domain" description="DUF3533" evidence="9">
    <location>
        <begin position="69"/>
        <end position="436"/>
    </location>
</feature>
<evidence type="ECO:0000313" key="11">
    <source>
        <dbReference type="Proteomes" id="UP000442990"/>
    </source>
</evidence>
<name>A0A7J5D323_9ACTN</name>
<dbReference type="Gene3D" id="3.40.1710.10">
    <property type="entry name" value="abc type-2 transporter like domain"/>
    <property type="match status" value="1"/>
</dbReference>
<dbReference type="GO" id="GO:0005886">
    <property type="term" value="C:plasma membrane"/>
    <property type="evidence" value="ECO:0007669"/>
    <property type="project" value="UniProtKB-SubCell"/>
</dbReference>
<dbReference type="InterPro" id="IPR022703">
    <property type="entry name" value="DUF3533"/>
</dbReference>
<feature type="transmembrane region" description="Helical" evidence="8">
    <location>
        <begin position="372"/>
        <end position="398"/>
    </location>
</feature>
<feature type="compositionally biased region" description="Gly residues" evidence="7">
    <location>
        <begin position="19"/>
        <end position="37"/>
    </location>
</feature>
<evidence type="ECO:0000256" key="1">
    <source>
        <dbReference type="ARBA" id="ARBA00004651"/>
    </source>
</evidence>
<evidence type="ECO:0000256" key="7">
    <source>
        <dbReference type="SAM" id="MobiDB-lite"/>
    </source>
</evidence>
<gene>
    <name evidence="10" type="ORF">F8144_42810</name>
</gene>
<dbReference type="EMBL" id="WBKG01000066">
    <property type="protein sequence ID" value="KAB1977134.1"/>
    <property type="molecule type" value="Genomic_DNA"/>
</dbReference>
<feature type="transmembrane region" description="Helical" evidence="8">
    <location>
        <begin position="345"/>
        <end position="365"/>
    </location>
</feature>
<feature type="compositionally biased region" description="Basic and acidic residues" evidence="7">
    <location>
        <begin position="1"/>
        <end position="18"/>
    </location>
</feature>
<evidence type="ECO:0000256" key="6">
    <source>
        <dbReference type="ARBA" id="ARBA00023136"/>
    </source>
</evidence>
<feature type="transmembrane region" description="Helical" evidence="8">
    <location>
        <begin position="63"/>
        <end position="87"/>
    </location>
</feature>
<evidence type="ECO:0000256" key="2">
    <source>
        <dbReference type="ARBA" id="ARBA00007783"/>
    </source>
</evidence>
<accession>A0A7J5D323</accession>
<evidence type="ECO:0000256" key="5">
    <source>
        <dbReference type="ARBA" id="ARBA00022989"/>
    </source>
</evidence>
<dbReference type="InterPro" id="IPR051328">
    <property type="entry name" value="T7SS_ABC-Transporter"/>
</dbReference>
<dbReference type="PANTHER" id="PTHR43077:SF8">
    <property type="entry name" value="DOXORUBICIN RESISTANCE ABC TRANSPORTER PERMEASE PROTEIN DRRB"/>
    <property type="match status" value="1"/>
</dbReference>
<evidence type="ECO:0000256" key="3">
    <source>
        <dbReference type="ARBA" id="ARBA00022475"/>
    </source>
</evidence>
<evidence type="ECO:0000256" key="8">
    <source>
        <dbReference type="SAM" id="Phobius"/>
    </source>
</evidence>
<dbReference type="Proteomes" id="UP000442990">
    <property type="component" value="Unassembled WGS sequence"/>
</dbReference>
<dbReference type="AlphaFoldDB" id="A0A7J5D323"/>
<feature type="transmembrane region" description="Helical" evidence="8">
    <location>
        <begin position="256"/>
        <end position="274"/>
    </location>
</feature>
<keyword evidence="11" id="KW-1185">Reference proteome</keyword>
<comment type="similarity">
    <text evidence="2">Belongs to the ABC-2 integral membrane protein family.</text>
</comment>
<feature type="transmembrane region" description="Helical" evidence="8">
    <location>
        <begin position="431"/>
        <end position="450"/>
    </location>
</feature>
<organism evidence="10 11">
    <name type="scientific">Streptomyces triticiradicis</name>
    <dbReference type="NCBI Taxonomy" id="2651189"/>
    <lineage>
        <taxon>Bacteria</taxon>
        <taxon>Bacillati</taxon>
        <taxon>Actinomycetota</taxon>
        <taxon>Actinomycetes</taxon>
        <taxon>Kitasatosporales</taxon>
        <taxon>Streptomycetaceae</taxon>
        <taxon>Streptomyces</taxon>
    </lineage>
</organism>
<dbReference type="RefSeq" id="WP_151474822.1">
    <property type="nucleotide sequence ID" value="NZ_WBKG01000066.1"/>
</dbReference>
<comment type="caution">
    <text evidence="10">The sequence shown here is derived from an EMBL/GenBank/DDBJ whole genome shotgun (WGS) entry which is preliminary data.</text>
</comment>
<protein>
    <submittedName>
        <fullName evidence="10">DUF3533 domain-containing protein</fullName>
    </submittedName>
</protein>
<comment type="subcellular location">
    <subcellularLocation>
        <location evidence="1">Cell membrane</location>
        <topology evidence="1">Multi-pass membrane protein</topology>
    </subcellularLocation>
</comment>
<reference evidence="10 11" key="1">
    <citation type="submission" date="2019-09" db="EMBL/GenBank/DDBJ databases">
        <title>Isolation and identification of active actinomycetes.</title>
        <authorList>
            <person name="Yu Z."/>
            <person name="Han C."/>
            <person name="Yu B."/>
        </authorList>
    </citation>
    <scope>NUCLEOTIDE SEQUENCE [LARGE SCALE GENOMIC DNA]</scope>
    <source>
        <strain evidence="10 11">NEAU-H2</strain>
    </source>
</reference>
<keyword evidence="5 8" id="KW-1133">Transmembrane helix</keyword>
<keyword evidence="3" id="KW-1003">Cell membrane</keyword>